<keyword evidence="2" id="KW-1185">Reference proteome</keyword>
<dbReference type="EMBL" id="ANBP01000012">
    <property type="protein sequence ID" value="KAB7756742.1"/>
    <property type="molecule type" value="Genomic_DNA"/>
</dbReference>
<sequence>MGFSALAAAASMARCSAAVNVVSAVELNTRRAGAVQTGQEGVRGWSFIERVTAKGPQEVQRNV</sequence>
<dbReference type="Proteomes" id="UP000325690">
    <property type="component" value="Unassembled WGS sequence"/>
</dbReference>
<accession>A0A5N5V497</accession>
<evidence type="ECO:0000313" key="2">
    <source>
        <dbReference type="Proteomes" id="UP000325690"/>
    </source>
</evidence>
<organism evidence="1 2">
    <name type="scientific">Mycolicibacterium phlei DSM 43239 = CCUG 21000</name>
    <dbReference type="NCBI Taxonomy" id="1226750"/>
    <lineage>
        <taxon>Bacteria</taxon>
        <taxon>Bacillati</taxon>
        <taxon>Actinomycetota</taxon>
        <taxon>Actinomycetes</taxon>
        <taxon>Mycobacteriales</taxon>
        <taxon>Mycobacteriaceae</taxon>
        <taxon>Mycolicibacterium</taxon>
    </lineage>
</organism>
<name>A0A5N5V497_MYCPH</name>
<proteinExistence type="predicted"/>
<evidence type="ECO:0000313" key="1">
    <source>
        <dbReference type="EMBL" id="KAB7756742.1"/>
    </source>
</evidence>
<reference evidence="1 2" key="1">
    <citation type="submission" date="2012-10" db="EMBL/GenBank/DDBJ databases">
        <title>The draft sequence of the Mycobacterium pheli genome.</title>
        <authorList>
            <person name="Pettersson B.M.F."/>
            <person name="Das S."/>
            <person name="Dasgupta S."/>
            <person name="Bhattacharya A."/>
            <person name="Kirsebom L.A."/>
        </authorList>
    </citation>
    <scope>NUCLEOTIDE SEQUENCE [LARGE SCALE GENOMIC DNA]</scope>
    <source>
        <strain evidence="1 2">CCUG 21000</strain>
    </source>
</reference>
<comment type="caution">
    <text evidence="1">The sequence shown here is derived from an EMBL/GenBank/DDBJ whole genome shotgun (WGS) entry which is preliminary data.</text>
</comment>
<dbReference type="AlphaFoldDB" id="A0A5N5V497"/>
<protein>
    <submittedName>
        <fullName evidence="1">Uncharacterized protein</fullName>
    </submittedName>
</protein>
<gene>
    <name evidence="1" type="ORF">MPHL21000_11540</name>
</gene>